<dbReference type="Pfam" id="PF12729">
    <property type="entry name" value="4HB_MCP_1"/>
    <property type="match status" value="1"/>
</dbReference>
<dbReference type="RefSeq" id="WP_155434920.1">
    <property type="nucleotide sequence ID" value="NZ_JBHLXK010000005.1"/>
</dbReference>
<dbReference type="CDD" id="cd19411">
    <property type="entry name" value="MCP2201-like_sensor"/>
    <property type="match status" value="1"/>
</dbReference>
<evidence type="ECO:0000259" key="7">
    <source>
        <dbReference type="PROSITE" id="PS50885"/>
    </source>
</evidence>
<dbReference type="EMBL" id="WNKW01000003">
    <property type="protein sequence ID" value="MTW33534.1"/>
    <property type="molecule type" value="Genomic_DNA"/>
</dbReference>
<keyword evidence="3" id="KW-0807">Transducer</keyword>
<evidence type="ECO:0000256" key="1">
    <source>
        <dbReference type="ARBA" id="ARBA00022481"/>
    </source>
</evidence>
<dbReference type="PROSITE" id="PS50111">
    <property type="entry name" value="CHEMOTAXIS_TRANSDUC_2"/>
    <property type="match status" value="1"/>
</dbReference>
<evidence type="ECO:0000313" key="8">
    <source>
        <dbReference type="EMBL" id="MTW33534.1"/>
    </source>
</evidence>
<dbReference type="SMART" id="SM00283">
    <property type="entry name" value="MA"/>
    <property type="match status" value="1"/>
</dbReference>
<dbReference type="CDD" id="cd06225">
    <property type="entry name" value="HAMP"/>
    <property type="match status" value="1"/>
</dbReference>
<evidence type="ECO:0000256" key="3">
    <source>
        <dbReference type="PROSITE-ProRule" id="PRU00284"/>
    </source>
</evidence>
<sequence length="529" mass="56487">MNNFKIGTRLGIGFALVLLLLVAMTVVGLLRLSNASALTEEMINVRIRDERMIADWGKIIEVNAARTMGAVMATDPADQKTLEGLMAASSEAATKIQDEIGKNIDDAELKTLFDQLLVARKTYTDIRKAVFAAKAGGDLEGAKKLHETEMTRSRTVYLDALKKFADRQSEELDEAATEIKSQYTSGRMLLITLGIAAIVLGVTAAWWISQSITGPINYAVKVAETVSSGDLTSDIVVQSEDEAGKLMHALKTMNGNLVNIVGQVRNGTELIATASSEIAHGNLDLSSRTEQQASSLEETASSMEQLTSTVRFNAEHAREANQLANVASEIASRGGAVVGEVVHTMGAINESSRKIVDIISVIDGIAFQTNILALNAAVEAARAGEQGRGFAVVASEVRTLAQRSAAAAKDIKILIDDSVQNVALGSELVDKAGSTMHEIVDSIGKVTSIMSQISNASEEQSLGIAQVNDAITQMDQVTQQNAALVEQAAAAAESLQEQSGKLNELVAVFKLDVSQQRTHQQRTPSLRLQ</sequence>
<dbReference type="PROSITE" id="PS50885">
    <property type="entry name" value="HAMP"/>
    <property type="match status" value="1"/>
</dbReference>
<dbReference type="InterPro" id="IPR003660">
    <property type="entry name" value="HAMP_dom"/>
</dbReference>
<dbReference type="SUPFAM" id="SSF58104">
    <property type="entry name" value="Methyl-accepting chemotaxis protein (MCP) signaling domain"/>
    <property type="match status" value="1"/>
</dbReference>
<dbReference type="InterPro" id="IPR024478">
    <property type="entry name" value="HlyB_4HB_MCP"/>
</dbReference>
<feature type="transmembrane region" description="Helical" evidence="5">
    <location>
        <begin position="12"/>
        <end position="32"/>
    </location>
</feature>
<dbReference type="Pfam" id="PF00015">
    <property type="entry name" value="MCPsignal"/>
    <property type="match status" value="1"/>
</dbReference>
<dbReference type="InterPro" id="IPR004090">
    <property type="entry name" value="Chemotax_Me-accpt_rcpt"/>
</dbReference>
<keyword evidence="4" id="KW-0175">Coiled coil</keyword>
<dbReference type="PANTHER" id="PTHR43531:SF14">
    <property type="entry name" value="METHYL-ACCEPTING CHEMOTAXIS PROTEIN I-RELATED"/>
    <property type="match status" value="1"/>
</dbReference>
<organism evidence="8 9">
    <name type="scientific">Pseudoduganella danionis</name>
    <dbReference type="NCBI Taxonomy" id="1890295"/>
    <lineage>
        <taxon>Bacteria</taxon>
        <taxon>Pseudomonadati</taxon>
        <taxon>Pseudomonadota</taxon>
        <taxon>Betaproteobacteria</taxon>
        <taxon>Burkholderiales</taxon>
        <taxon>Oxalobacteraceae</taxon>
        <taxon>Telluria group</taxon>
        <taxon>Pseudoduganella</taxon>
    </lineage>
</organism>
<dbReference type="Proteomes" id="UP000735592">
    <property type="component" value="Unassembled WGS sequence"/>
</dbReference>
<reference evidence="8 9" key="1">
    <citation type="submission" date="2019-11" db="EMBL/GenBank/DDBJ databases">
        <title>Type strains purchased from KCTC, JCM and DSMZ.</title>
        <authorList>
            <person name="Lu H."/>
        </authorList>
    </citation>
    <scope>NUCLEOTIDE SEQUENCE [LARGE SCALE GENOMIC DNA]</scope>
    <source>
        <strain evidence="8 9">DSM 103461</strain>
    </source>
</reference>
<keyword evidence="1" id="KW-0488">Methylation</keyword>
<keyword evidence="5" id="KW-1133">Transmembrane helix</keyword>
<feature type="coiled-coil region" evidence="4">
    <location>
        <begin position="467"/>
        <end position="505"/>
    </location>
</feature>
<dbReference type="CDD" id="cd11386">
    <property type="entry name" value="MCP_signal"/>
    <property type="match status" value="1"/>
</dbReference>
<feature type="domain" description="HAMP" evidence="7">
    <location>
        <begin position="210"/>
        <end position="262"/>
    </location>
</feature>
<dbReference type="Gene3D" id="1.10.287.950">
    <property type="entry name" value="Methyl-accepting chemotaxis protein"/>
    <property type="match status" value="1"/>
</dbReference>
<gene>
    <name evidence="8" type="ORF">GM655_11935</name>
</gene>
<dbReference type="InterPro" id="IPR051310">
    <property type="entry name" value="MCP_chemotaxis"/>
</dbReference>
<comment type="similarity">
    <text evidence="2">Belongs to the methyl-accepting chemotaxis (MCP) protein family.</text>
</comment>
<evidence type="ECO:0000256" key="5">
    <source>
        <dbReference type="SAM" id="Phobius"/>
    </source>
</evidence>
<keyword evidence="5" id="KW-0812">Transmembrane</keyword>
<feature type="transmembrane region" description="Helical" evidence="5">
    <location>
        <begin position="188"/>
        <end position="208"/>
    </location>
</feature>
<evidence type="ECO:0000256" key="4">
    <source>
        <dbReference type="SAM" id="Coils"/>
    </source>
</evidence>
<dbReference type="PANTHER" id="PTHR43531">
    <property type="entry name" value="PROTEIN ICFG"/>
    <property type="match status" value="1"/>
</dbReference>
<name>A0ABW9SS51_9BURK</name>
<dbReference type="PRINTS" id="PR00260">
    <property type="entry name" value="CHEMTRNSDUCR"/>
</dbReference>
<comment type="caution">
    <text evidence="8">The sequence shown here is derived from an EMBL/GenBank/DDBJ whole genome shotgun (WGS) entry which is preliminary data.</text>
</comment>
<keyword evidence="5" id="KW-0472">Membrane</keyword>
<evidence type="ECO:0000259" key="6">
    <source>
        <dbReference type="PROSITE" id="PS50111"/>
    </source>
</evidence>
<feature type="domain" description="Methyl-accepting transducer" evidence="6">
    <location>
        <begin position="267"/>
        <end position="496"/>
    </location>
</feature>
<dbReference type="InterPro" id="IPR047347">
    <property type="entry name" value="YvaQ-like_sensor"/>
</dbReference>
<protein>
    <submittedName>
        <fullName evidence="8">HAMP domain-containing protein</fullName>
    </submittedName>
</protein>
<proteinExistence type="inferred from homology"/>
<dbReference type="Pfam" id="PF00672">
    <property type="entry name" value="HAMP"/>
    <property type="match status" value="1"/>
</dbReference>
<evidence type="ECO:0000256" key="2">
    <source>
        <dbReference type="ARBA" id="ARBA00029447"/>
    </source>
</evidence>
<dbReference type="InterPro" id="IPR004089">
    <property type="entry name" value="MCPsignal_dom"/>
</dbReference>
<keyword evidence="9" id="KW-1185">Reference proteome</keyword>
<evidence type="ECO:0000313" key="9">
    <source>
        <dbReference type="Proteomes" id="UP000735592"/>
    </source>
</evidence>
<dbReference type="SMART" id="SM00304">
    <property type="entry name" value="HAMP"/>
    <property type="match status" value="1"/>
</dbReference>
<accession>A0ABW9SS51</accession>